<evidence type="ECO:0000256" key="1">
    <source>
        <dbReference type="SAM" id="MobiDB-lite"/>
    </source>
</evidence>
<reference evidence="2" key="1">
    <citation type="submission" date="2019-10" db="EMBL/GenBank/DDBJ databases">
        <title>Conservation and host-specific expression of non-tandemly repeated heterogenous ribosome RNA gene in arbuscular mycorrhizal fungi.</title>
        <authorList>
            <person name="Maeda T."/>
            <person name="Kobayashi Y."/>
            <person name="Nakagawa T."/>
            <person name="Ezawa T."/>
            <person name="Yamaguchi K."/>
            <person name="Bino T."/>
            <person name="Nishimoto Y."/>
            <person name="Shigenobu S."/>
            <person name="Kawaguchi M."/>
        </authorList>
    </citation>
    <scope>NUCLEOTIDE SEQUENCE</scope>
    <source>
        <strain evidence="2">HR1</strain>
    </source>
</reference>
<sequence>MDHEQPPTNQTTNATQMERAPSHVTSYKINNSSITYTLNLIRQLEQLPRQNINDSFADQIFNGISFY</sequence>
<organism evidence="2 3">
    <name type="scientific">Rhizophagus clarus</name>
    <dbReference type="NCBI Taxonomy" id="94130"/>
    <lineage>
        <taxon>Eukaryota</taxon>
        <taxon>Fungi</taxon>
        <taxon>Fungi incertae sedis</taxon>
        <taxon>Mucoromycota</taxon>
        <taxon>Glomeromycotina</taxon>
        <taxon>Glomeromycetes</taxon>
        <taxon>Glomerales</taxon>
        <taxon>Glomeraceae</taxon>
        <taxon>Rhizophagus</taxon>
    </lineage>
</organism>
<accession>A0A8H3LC38</accession>
<gene>
    <name evidence="2" type="ORF">RCL2_001270700</name>
</gene>
<protein>
    <submittedName>
        <fullName evidence="2">Uncharacterized protein</fullName>
    </submittedName>
</protein>
<name>A0A8H3LC38_9GLOM</name>
<feature type="compositionally biased region" description="Low complexity" evidence="1">
    <location>
        <begin position="1"/>
        <end position="16"/>
    </location>
</feature>
<feature type="region of interest" description="Disordered" evidence="1">
    <location>
        <begin position="1"/>
        <end position="23"/>
    </location>
</feature>
<dbReference type="EMBL" id="BLAL01000156">
    <property type="protein sequence ID" value="GES85602.1"/>
    <property type="molecule type" value="Genomic_DNA"/>
</dbReference>
<dbReference type="Proteomes" id="UP000615446">
    <property type="component" value="Unassembled WGS sequence"/>
</dbReference>
<dbReference type="AlphaFoldDB" id="A0A8H3LC38"/>
<proteinExistence type="predicted"/>
<evidence type="ECO:0000313" key="2">
    <source>
        <dbReference type="EMBL" id="GES85602.1"/>
    </source>
</evidence>
<comment type="caution">
    <text evidence="2">The sequence shown here is derived from an EMBL/GenBank/DDBJ whole genome shotgun (WGS) entry which is preliminary data.</text>
</comment>
<evidence type="ECO:0000313" key="3">
    <source>
        <dbReference type="Proteomes" id="UP000615446"/>
    </source>
</evidence>